<keyword evidence="1" id="KW-1133">Transmembrane helix</keyword>
<sequence>MEASTERLPLLPGDERVDIQLLDKHLFACCGQDSTSILILYRLASLDTKSAVNFSLSIVCLLYAAINVVCFMMNTLGAQFVERHEHSFHLLEFWGTFIFSLVSVFSLVYSPRPLGRITQNPVRLKLVVFFNVAVSLVPALLVSVDLETFEVIAHEIEYTNELTMVLIDLVILASLVREFDPTSAVSSQTSNVAMLLVSASVAVVQLLLYNSHFGAHGELVAHYFEFSFELFSAMTMFWFCLDNKLLADMRIKNVIIHGVSLQAQCPEPSRTASQTEGPPTDYGGLCPDKVHRQEALLHAVCDAADHLHKTACPVTWQAMRDNGELRAASCEFSCPGPDGCC</sequence>
<feature type="transmembrane region" description="Helical" evidence="1">
    <location>
        <begin position="191"/>
        <end position="209"/>
    </location>
</feature>
<feature type="transmembrane region" description="Helical" evidence="1">
    <location>
        <begin position="88"/>
        <end position="110"/>
    </location>
</feature>
<reference evidence="2" key="1">
    <citation type="submission" date="2021-01" db="EMBL/GenBank/DDBJ databases">
        <authorList>
            <person name="Corre E."/>
            <person name="Pelletier E."/>
            <person name="Niang G."/>
            <person name="Scheremetjew M."/>
            <person name="Finn R."/>
            <person name="Kale V."/>
            <person name="Holt S."/>
            <person name="Cochrane G."/>
            <person name="Meng A."/>
            <person name="Brown T."/>
            <person name="Cohen L."/>
        </authorList>
    </citation>
    <scope>NUCLEOTIDE SEQUENCE</scope>
    <source>
        <strain evidence="2">NIES-381</strain>
    </source>
</reference>
<feature type="transmembrane region" description="Helical" evidence="1">
    <location>
        <begin position="162"/>
        <end position="179"/>
    </location>
</feature>
<gene>
    <name evidence="2" type="ORF">EGYM00392_LOCUS3662</name>
</gene>
<evidence type="ECO:0000313" key="2">
    <source>
        <dbReference type="EMBL" id="CAD8992615.1"/>
    </source>
</evidence>
<dbReference type="EMBL" id="HBGA01009845">
    <property type="protein sequence ID" value="CAD8992615.1"/>
    <property type="molecule type" value="Transcribed_RNA"/>
</dbReference>
<keyword evidence="1" id="KW-0472">Membrane</keyword>
<accession>A0A7S1HVH4</accession>
<feature type="transmembrane region" description="Helical" evidence="1">
    <location>
        <begin position="51"/>
        <end position="76"/>
    </location>
</feature>
<dbReference type="AlphaFoldDB" id="A0A7S1HVH4"/>
<evidence type="ECO:0000256" key="1">
    <source>
        <dbReference type="SAM" id="Phobius"/>
    </source>
</evidence>
<feature type="transmembrane region" description="Helical" evidence="1">
    <location>
        <begin position="122"/>
        <end position="142"/>
    </location>
</feature>
<feature type="transmembrane region" description="Helical" evidence="1">
    <location>
        <begin position="221"/>
        <end position="241"/>
    </location>
</feature>
<organism evidence="2">
    <name type="scientific">Eutreptiella gymnastica</name>
    <dbReference type="NCBI Taxonomy" id="73025"/>
    <lineage>
        <taxon>Eukaryota</taxon>
        <taxon>Discoba</taxon>
        <taxon>Euglenozoa</taxon>
        <taxon>Euglenida</taxon>
        <taxon>Spirocuta</taxon>
        <taxon>Euglenophyceae</taxon>
        <taxon>Eutreptiales</taxon>
        <taxon>Eutreptiaceae</taxon>
        <taxon>Eutreptiella</taxon>
    </lineage>
</organism>
<name>A0A7S1HVH4_9EUGL</name>
<proteinExistence type="predicted"/>
<keyword evidence="1" id="KW-0812">Transmembrane</keyword>
<protein>
    <submittedName>
        <fullName evidence="2">Uncharacterized protein</fullName>
    </submittedName>
</protein>